<feature type="domain" description="C3H1-type" evidence="8">
    <location>
        <begin position="277"/>
        <end position="299"/>
    </location>
</feature>
<dbReference type="InterPro" id="IPR057444">
    <property type="entry name" value="Znf-CCCH_AtC3H23-like"/>
</dbReference>
<dbReference type="GO" id="GO:0006355">
    <property type="term" value="P:regulation of DNA-templated transcription"/>
    <property type="evidence" value="ECO:0007669"/>
    <property type="project" value="UniProtKB-ARBA"/>
</dbReference>
<dbReference type="InterPro" id="IPR045234">
    <property type="entry name" value="Unkempt-like"/>
</dbReference>
<keyword evidence="3 7" id="KW-0863">Zinc-finger</keyword>
<evidence type="ECO:0000256" key="4">
    <source>
        <dbReference type="ARBA" id="ARBA00022833"/>
    </source>
</evidence>
<dbReference type="OMA" id="SMEGESH"/>
<dbReference type="PANTHER" id="PTHR14493:SF87">
    <property type="entry name" value="ZINC FINGER CCCH DOMAIN-CONTAINING PROTEIN 66"/>
    <property type="match status" value="1"/>
</dbReference>
<evidence type="ECO:0000256" key="6">
    <source>
        <dbReference type="PROSITE-ProRule" id="PRU00023"/>
    </source>
</evidence>
<dbReference type="SMART" id="SM00356">
    <property type="entry name" value="ZnF_C3H1"/>
    <property type="match status" value="2"/>
</dbReference>
<dbReference type="Gene3D" id="1.25.40.20">
    <property type="entry name" value="Ankyrin repeat-containing domain"/>
    <property type="match status" value="1"/>
</dbReference>
<dbReference type="SUPFAM" id="SSF48403">
    <property type="entry name" value="Ankyrin repeat"/>
    <property type="match status" value="1"/>
</dbReference>
<dbReference type="Gramene" id="Manes.01G160800.2.v8.1">
    <property type="protein sequence ID" value="Manes.01G160800.2.v8.1.CDS.1"/>
    <property type="gene ID" value="Manes.01G160800.v8.1"/>
</dbReference>
<keyword evidence="10" id="KW-1185">Reference proteome</keyword>
<evidence type="ECO:0000256" key="3">
    <source>
        <dbReference type="ARBA" id="ARBA00022771"/>
    </source>
</evidence>
<keyword evidence="4 7" id="KW-0862">Zinc</keyword>
<evidence type="ECO:0000313" key="9">
    <source>
        <dbReference type="EMBL" id="OAY61064.1"/>
    </source>
</evidence>
<dbReference type="Proteomes" id="UP000091857">
    <property type="component" value="Chromosome 1"/>
</dbReference>
<comment type="caution">
    <text evidence="9">The sequence shown here is derived from an EMBL/GenBank/DDBJ whole genome shotgun (WGS) entry which is preliminary data.</text>
</comment>
<dbReference type="OrthoDB" id="410307at2759"/>
<dbReference type="PROSITE" id="PS50297">
    <property type="entry name" value="ANK_REP_REGION"/>
    <property type="match status" value="1"/>
</dbReference>
<evidence type="ECO:0000256" key="2">
    <source>
        <dbReference type="ARBA" id="ARBA00022737"/>
    </source>
</evidence>
<dbReference type="GO" id="GO:0008270">
    <property type="term" value="F:zinc ion binding"/>
    <property type="evidence" value="ECO:0007669"/>
    <property type="project" value="UniProtKB-KW"/>
</dbReference>
<dbReference type="GO" id="GO:0003677">
    <property type="term" value="F:DNA binding"/>
    <property type="evidence" value="ECO:0007669"/>
    <property type="project" value="UniProtKB-KW"/>
</dbReference>
<dbReference type="InterPro" id="IPR000571">
    <property type="entry name" value="Znf_CCCH"/>
</dbReference>
<evidence type="ECO:0000313" key="10">
    <source>
        <dbReference type="Proteomes" id="UP000091857"/>
    </source>
</evidence>
<organism evidence="9 10">
    <name type="scientific">Manihot esculenta</name>
    <name type="common">Cassava</name>
    <name type="synonym">Jatropha manihot</name>
    <dbReference type="NCBI Taxonomy" id="3983"/>
    <lineage>
        <taxon>Eukaryota</taxon>
        <taxon>Viridiplantae</taxon>
        <taxon>Streptophyta</taxon>
        <taxon>Embryophyta</taxon>
        <taxon>Tracheophyta</taxon>
        <taxon>Spermatophyta</taxon>
        <taxon>Magnoliopsida</taxon>
        <taxon>eudicotyledons</taxon>
        <taxon>Gunneridae</taxon>
        <taxon>Pentapetalae</taxon>
        <taxon>rosids</taxon>
        <taxon>fabids</taxon>
        <taxon>Malpighiales</taxon>
        <taxon>Euphorbiaceae</taxon>
        <taxon>Crotonoideae</taxon>
        <taxon>Manihoteae</taxon>
        <taxon>Manihot</taxon>
    </lineage>
</organism>
<proteinExistence type="predicted"/>
<dbReference type="FunFam" id="3.30.1370.210:FF:000009">
    <property type="entry name" value="Zinc finger CCCH domain-containing protein 66"/>
    <property type="match status" value="1"/>
</dbReference>
<feature type="repeat" description="ANK" evidence="6">
    <location>
        <begin position="108"/>
        <end position="143"/>
    </location>
</feature>
<dbReference type="InterPro" id="IPR002110">
    <property type="entry name" value="Ankyrin_rpt"/>
</dbReference>
<sequence length="702" mass="76091">MCSGSKKKPTHTGVFMGNEFQKDGYCSDLSVLLELSASNDLIGFKREIQGGREVDEPGLWYGGRIGSKKMGFEERTPLMIAALFGSKDVLSYILEMGHVDVNRCCGSDGATALHCAVAGGSASSVEVVKLLLAASADPNAVDANGNCASDLLVPVACFSFNLRRQALELVLKGGCTSDESCVLADQNPDEIDVQQQQEVSTPRLFKDGTDKKEYPVDLTLPDINYGIYGTDEFRMYTFKVKPCSRAYSHDWTECPFVHPGENARRRDPRKYHYSCVPCPEFRKGSCRQGDACEYAHGIFECWLHPAQYRTRLCKDETNCSRRVCFFAHKPEELRPLYASTGSAVPSPRSLSANGSALDMGSISPLALGSPSVMIPPTSTPPVTPTGSLSPLGSWPSQSNIVPLNLQLPGSRLKSALSARDMDMDAELFALDSHHCRQQLMDEISGLPSPSSWNNGLSTASAFAIFGDRTTELTRLGGVKPTNLEGIFGSLDPTILPQLQGLPGDATASQLQSPTEIRMRQNINQLLRSSYPTNFPSSPVRTPSFRIDSSGAAAAAVLNSRAAFANRSQSFIERSAVNRHTGFSSPTSSATILPSNLSDWGSPDGKLEWGMQGQGLDKLRKSASFGIRSNGSSLAVAAVSEPATVDKLDVSWVQSLVKDTPPQHSGHFSFEEQQQQCLINTGGSEMLPAWVEQLYIEQEQMVA</sequence>
<keyword evidence="2" id="KW-0677">Repeat</keyword>
<dbReference type="InterPro" id="IPR036770">
    <property type="entry name" value="Ankyrin_rpt-contain_sf"/>
</dbReference>
<dbReference type="AlphaFoldDB" id="A0A2C9WLQ6"/>
<dbReference type="PANTHER" id="PTHR14493">
    <property type="entry name" value="UNKEMPT FAMILY MEMBER"/>
    <property type="match status" value="1"/>
</dbReference>
<gene>
    <name evidence="9" type="ORF">MANES_01G160800v8</name>
</gene>
<protein>
    <recommendedName>
        <fullName evidence="8">C3H1-type domain-containing protein</fullName>
    </recommendedName>
</protein>
<dbReference type="SMR" id="A0A2C9WLQ6"/>
<name>A0A2C9WLQ6_MANES</name>
<accession>A0A2C9WLQ6</accession>
<reference evidence="10" key="1">
    <citation type="journal article" date="2016" name="Nat. Biotechnol.">
        <title>Sequencing wild and cultivated cassava and related species reveals extensive interspecific hybridization and genetic diversity.</title>
        <authorList>
            <person name="Bredeson J.V."/>
            <person name="Lyons J.B."/>
            <person name="Prochnik S.E."/>
            <person name="Wu G.A."/>
            <person name="Ha C.M."/>
            <person name="Edsinger-Gonzales E."/>
            <person name="Grimwood J."/>
            <person name="Schmutz J."/>
            <person name="Rabbi I.Y."/>
            <person name="Egesi C."/>
            <person name="Nauluvula P."/>
            <person name="Lebot V."/>
            <person name="Ndunguru J."/>
            <person name="Mkamilo G."/>
            <person name="Bart R.S."/>
            <person name="Setter T.L."/>
            <person name="Gleadow R.M."/>
            <person name="Kulakow P."/>
            <person name="Ferguson M.E."/>
            <person name="Rounsley S."/>
            <person name="Rokhsar D.S."/>
        </authorList>
    </citation>
    <scope>NUCLEOTIDE SEQUENCE [LARGE SCALE GENOMIC DNA]</scope>
    <source>
        <strain evidence="10">cv. AM560-2</strain>
    </source>
</reference>
<keyword evidence="6" id="KW-0040">ANK repeat</keyword>
<evidence type="ECO:0000256" key="5">
    <source>
        <dbReference type="ARBA" id="ARBA00023125"/>
    </source>
</evidence>
<dbReference type="Gene3D" id="3.30.1370.210">
    <property type="match status" value="1"/>
</dbReference>
<dbReference type="PROSITE" id="PS50088">
    <property type="entry name" value="ANK_REPEAT"/>
    <property type="match status" value="1"/>
</dbReference>
<dbReference type="EMBL" id="CM004387">
    <property type="protein sequence ID" value="OAY61064.1"/>
    <property type="molecule type" value="Genomic_DNA"/>
</dbReference>
<keyword evidence="5" id="KW-0238">DNA-binding</keyword>
<keyword evidence="1 7" id="KW-0479">Metal-binding</keyword>
<dbReference type="PROSITE" id="PS50103">
    <property type="entry name" value="ZF_C3H1"/>
    <property type="match status" value="1"/>
</dbReference>
<feature type="zinc finger region" description="C3H1-type" evidence="7">
    <location>
        <begin position="277"/>
        <end position="299"/>
    </location>
</feature>
<dbReference type="SMART" id="SM00248">
    <property type="entry name" value="ANK"/>
    <property type="match status" value="2"/>
</dbReference>
<dbReference type="Gramene" id="Manes.01G160800.3.v8.1">
    <property type="protein sequence ID" value="Manes.01G160800.3.v8.1.CDS.1"/>
    <property type="gene ID" value="Manes.01G160800.v8.1"/>
</dbReference>
<dbReference type="Pfam" id="PF25512">
    <property type="entry name" value="zf-CCCH_AtC3H23"/>
    <property type="match status" value="1"/>
</dbReference>
<evidence type="ECO:0000259" key="8">
    <source>
        <dbReference type="PROSITE" id="PS50103"/>
    </source>
</evidence>
<evidence type="ECO:0000256" key="7">
    <source>
        <dbReference type="PROSITE-ProRule" id="PRU00723"/>
    </source>
</evidence>
<dbReference type="Pfam" id="PF12796">
    <property type="entry name" value="Ank_2"/>
    <property type="match status" value="1"/>
</dbReference>
<evidence type="ECO:0000256" key="1">
    <source>
        <dbReference type="ARBA" id="ARBA00022723"/>
    </source>
</evidence>